<dbReference type="Proteomes" id="UP000308744">
    <property type="component" value="Unassembled WGS sequence"/>
</dbReference>
<organism evidence="2 3">
    <name type="scientific">Lysinibacillus mangiferihumi</name>
    <dbReference type="NCBI Taxonomy" id="1130819"/>
    <lineage>
        <taxon>Bacteria</taxon>
        <taxon>Bacillati</taxon>
        <taxon>Bacillota</taxon>
        <taxon>Bacilli</taxon>
        <taxon>Bacillales</taxon>
        <taxon>Bacillaceae</taxon>
        <taxon>Lysinibacillus</taxon>
    </lineage>
</organism>
<comment type="caution">
    <text evidence="2">The sequence shown here is derived from an EMBL/GenBank/DDBJ whole genome shotgun (WGS) entry which is preliminary data.</text>
</comment>
<dbReference type="EC" id="2.5.1.56" evidence="2"/>
<protein>
    <submittedName>
        <fullName evidence="2">N-acetylneuraminate synthase</fullName>
        <ecNumber evidence="2">2.5.1.56</ecNumber>
    </submittedName>
</protein>
<dbReference type="GO" id="GO:0050462">
    <property type="term" value="F:N-acetylneuraminate synthase activity"/>
    <property type="evidence" value="ECO:0007669"/>
    <property type="project" value="UniProtKB-EC"/>
</dbReference>
<dbReference type="Gene3D" id="3.20.20.70">
    <property type="entry name" value="Aldolase class I"/>
    <property type="match status" value="1"/>
</dbReference>
<dbReference type="Pfam" id="PF08666">
    <property type="entry name" value="SAF"/>
    <property type="match status" value="1"/>
</dbReference>
<dbReference type="InterPro" id="IPR020007">
    <property type="entry name" value="NeuB/NeuA"/>
</dbReference>
<dbReference type="InterPro" id="IPR006190">
    <property type="entry name" value="SAF_AFP_Neu5Ac"/>
</dbReference>
<reference evidence="2 3" key="1">
    <citation type="submission" date="2019-04" db="EMBL/GenBank/DDBJ databases">
        <title>Lysinibacillus genome sequencing.</title>
        <authorList>
            <person name="Dunlap C."/>
        </authorList>
    </citation>
    <scope>NUCLEOTIDE SEQUENCE [LARGE SCALE GENOMIC DNA]</scope>
    <source>
        <strain evidence="2 3">CCTCC AB 2010389</strain>
    </source>
</reference>
<evidence type="ECO:0000259" key="1">
    <source>
        <dbReference type="PROSITE" id="PS50844"/>
    </source>
</evidence>
<dbReference type="Gene3D" id="3.90.1210.10">
    <property type="entry name" value="Antifreeze-like/N-acetylneuraminic acid synthase C-terminal domain"/>
    <property type="match status" value="1"/>
</dbReference>
<dbReference type="PROSITE" id="PS50844">
    <property type="entry name" value="AFP_LIKE"/>
    <property type="match status" value="1"/>
</dbReference>
<dbReference type="GO" id="GO:0016051">
    <property type="term" value="P:carbohydrate biosynthetic process"/>
    <property type="evidence" value="ECO:0007669"/>
    <property type="project" value="InterPro"/>
</dbReference>
<dbReference type="InterPro" id="IPR051690">
    <property type="entry name" value="PseI-like"/>
</dbReference>
<dbReference type="InterPro" id="IPR036732">
    <property type="entry name" value="AFP_Neu5c_C_sf"/>
</dbReference>
<keyword evidence="3" id="KW-1185">Reference proteome</keyword>
<dbReference type="SUPFAM" id="SSF51269">
    <property type="entry name" value="AFP III-like domain"/>
    <property type="match status" value="1"/>
</dbReference>
<accession>A0A4U2ZH63</accession>
<dbReference type="InterPro" id="IPR013132">
    <property type="entry name" value="PseI/NeuA/B-like_N"/>
</dbReference>
<feature type="domain" description="AFP-like" evidence="1">
    <location>
        <begin position="307"/>
        <end position="359"/>
    </location>
</feature>
<dbReference type="SUPFAM" id="SSF51569">
    <property type="entry name" value="Aldolase"/>
    <property type="match status" value="1"/>
</dbReference>
<gene>
    <name evidence="2" type="primary">neuB</name>
    <name evidence="2" type="ORF">FC756_00715</name>
</gene>
<evidence type="ECO:0000313" key="2">
    <source>
        <dbReference type="EMBL" id="TKI72841.1"/>
    </source>
</evidence>
<dbReference type="RefSeq" id="WP_107895526.1">
    <property type="nucleotide sequence ID" value="NZ_PYWM01000011.1"/>
</dbReference>
<dbReference type="Pfam" id="PF03102">
    <property type="entry name" value="NeuB"/>
    <property type="match status" value="1"/>
</dbReference>
<dbReference type="PANTHER" id="PTHR42966:SF1">
    <property type="entry name" value="SIALIC ACID SYNTHASE"/>
    <property type="match status" value="1"/>
</dbReference>
<dbReference type="PANTHER" id="PTHR42966">
    <property type="entry name" value="N-ACETYLNEURAMINATE SYNTHASE"/>
    <property type="match status" value="1"/>
</dbReference>
<dbReference type="GO" id="GO:0047444">
    <property type="term" value="F:N-acylneuraminate-9-phosphate synthase activity"/>
    <property type="evidence" value="ECO:0007669"/>
    <property type="project" value="TreeGrafter"/>
</dbReference>
<dbReference type="CDD" id="cd11615">
    <property type="entry name" value="SAF_NeuB_like"/>
    <property type="match status" value="1"/>
</dbReference>
<proteinExistence type="predicted"/>
<dbReference type="InterPro" id="IPR057736">
    <property type="entry name" value="SAF_PseI/NeuA/NeuB"/>
</dbReference>
<keyword evidence="2" id="KW-0808">Transferase</keyword>
<dbReference type="InterPro" id="IPR013974">
    <property type="entry name" value="SAF"/>
</dbReference>
<sequence length="359" mass="39789">MKNKTYIIAEAGVNHNGSLEMAKELVMVAKKAGADAVKFQTFKAENLVTKKAQQAAYQVENLGEASSQFAMLKKLELTYDEFIELQSFCQSKQIEFLSTPFDFESVDFLLDEIAIATAKIPSGELTNAPFIHYIATKQKPIILSTGMATIEEIHEALAFIAYGLVKSKEPVTIERVNDFYASQEAKEALKKYLTLLHCTTQYPAPVDSINLKSMIEMERIFQLPIGLSDHSEGIHIPLVAIGMGATVIEKHFTLDKTLEGPDHVASLNPDELKSMIKGIREVEQALGNGIKSPTSIELQNRIPARKSIVAKQMIQAGEKFSVSNLTVKRPGDGMQPSKYWSLIGEIASKSYEEDELIDE</sequence>
<dbReference type="InterPro" id="IPR013785">
    <property type="entry name" value="Aldolase_TIM"/>
</dbReference>
<dbReference type="AlphaFoldDB" id="A0A4U2ZH63"/>
<evidence type="ECO:0000313" key="3">
    <source>
        <dbReference type="Proteomes" id="UP000308744"/>
    </source>
</evidence>
<dbReference type="EMBL" id="SZPU01000001">
    <property type="protein sequence ID" value="TKI72841.1"/>
    <property type="molecule type" value="Genomic_DNA"/>
</dbReference>
<dbReference type="NCBIfam" id="TIGR03569">
    <property type="entry name" value="NeuB_NnaB"/>
    <property type="match status" value="1"/>
</dbReference>
<name>A0A4U2ZH63_9BACI</name>